<dbReference type="RefSeq" id="WP_011006264.1">
    <property type="nucleotide sequence ID" value="NC_003361.3"/>
</dbReference>
<dbReference type="HOGENOM" id="CLU_051467_0_0_0"/>
<dbReference type="STRING" id="227941.CCA_00297"/>
<sequence length="445" mass="48687">MCCPGISAGWRSSQNACSEESLALNGISKQPGSSSEFHLKIGDPSLLDTIRAAGDLVSDALNSERVQRTSQFCQDSCRPWCADSCWSPCLCFFDCLCACMITPGEAGSQEKQDELSEFIQSQRDLFGPICVGIAMKNGPWDVSKLLAEGQTLSEDQKSLFSEKCIEAKEQLGRCLKGGSQHELFKVANAAQHLPSKGSTEMENVKKSREEFISSKTPPSLPTCLILYPNENAEGASNEQRSGYTLNLQRLQQQLSQLEVLDLNSNEMGYLGFQSRDAVGVLIFTLSKYVDEAKNTFDSPGFGLTLEESKYRTLLLLSLLSLGFTPVGADQELPICLEQLQNTSKELYKEEKNAPKPALDTRSLMGTEVKVRSGGLPLPKYGQKSFIGGRLPAAMRSDAGESRVDGTLPETTNNADLWDPTNPKSQEALLKMAKNITAMTSSLFLR</sequence>
<dbReference type="KEGG" id="cca:CCA_00297"/>
<reference evidence="2 3" key="1">
    <citation type="journal article" date="2003" name="Nucleic Acids Res.">
        <title>Genome sequence of Chlamydophila caviae (Chlamydia psittaci GPIC): examining the role of niche-specific genes in the evolution of the Chlamydiaceae.</title>
        <authorList>
            <person name="Read T.D."/>
            <person name="Myers G.S.A."/>
            <person name="Brunham R.C."/>
            <person name="Nelson W.C."/>
            <person name="Paulsen I.T."/>
            <person name="Heidelberg J.F."/>
            <person name="Holtzapple E.K."/>
            <person name="Khouri H.M."/>
            <person name="Federova N.B."/>
            <person name="Carty H.A."/>
            <person name="Umayam L.A."/>
            <person name="Haft D.H."/>
            <person name="Peterson J.D."/>
            <person name="Beanan M.J."/>
            <person name="White O."/>
            <person name="Salzberg S.L."/>
            <person name="Hsia R.-C."/>
            <person name="McClarty G."/>
            <person name="Rank R.G."/>
            <person name="Bavoil P.M."/>
            <person name="Fraser C.M."/>
        </authorList>
    </citation>
    <scope>NUCLEOTIDE SEQUENCE [LARGE SCALE GENOMIC DNA]</scope>
    <source>
        <strain evidence="3">ATCC VR-813 / DSM 19441 / 03DC25 / GPIC</strain>
    </source>
</reference>
<protein>
    <submittedName>
        <fullName evidence="2">Uncharacterized protein</fullName>
    </submittedName>
</protein>
<evidence type="ECO:0000313" key="2">
    <source>
        <dbReference type="EMBL" id="AAP05046.1"/>
    </source>
</evidence>
<dbReference type="EMBL" id="AE015925">
    <property type="protein sequence ID" value="AAP05046.1"/>
    <property type="molecule type" value="Genomic_DNA"/>
</dbReference>
<organism evidence="2 3">
    <name type="scientific">Chlamydia caviae (strain ATCC VR-813 / DSM 19441 / 03DC25 / GPIC)</name>
    <name type="common">Chlamydophila caviae</name>
    <dbReference type="NCBI Taxonomy" id="227941"/>
    <lineage>
        <taxon>Bacteria</taxon>
        <taxon>Pseudomonadati</taxon>
        <taxon>Chlamydiota</taxon>
        <taxon>Chlamydiia</taxon>
        <taxon>Chlamydiales</taxon>
        <taxon>Chlamydiaceae</taxon>
        <taxon>Chlamydia/Chlamydophila group</taxon>
        <taxon>Chlamydia</taxon>
    </lineage>
</organism>
<gene>
    <name evidence="2" type="ordered locus">CCA_00297</name>
</gene>
<evidence type="ECO:0000256" key="1">
    <source>
        <dbReference type="SAM" id="MobiDB-lite"/>
    </source>
</evidence>
<evidence type="ECO:0000313" key="3">
    <source>
        <dbReference type="Proteomes" id="UP000002193"/>
    </source>
</evidence>
<keyword evidence="3" id="KW-1185">Reference proteome</keyword>
<name>Q823V8_CHLCV</name>
<dbReference type="Proteomes" id="UP000002193">
    <property type="component" value="Chromosome"/>
</dbReference>
<feature type="region of interest" description="Disordered" evidence="1">
    <location>
        <begin position="396"/>
        <end position="420"/>
    </location>
</feature>
<proteinExistence type="predicted"/>
<dbReference type="AlphaFoldDB" id="Q823V8"/>
<dbReference type="OrthoDB" id="17931at2"/>
<accession>Q823V8</accession>